<evidence type="ECO:0000313" key="2">
    <source>
        <dbReference type="EMBL" id="MCW8332607.1"/>
    </source>
</evidence>
<dbReference type="AlphaFoldDB" id="A0A9X3HQ96"/>
<keyword evidence="1" id="KW-1133">Transmembrane helix</keyword>
<keyword evidence="1" id="KW-0812">Transmembrane</keyword>
<sequence>MIKERIKREYDLRILNQVSESEYESRMAIWDGISTAASSVNDVAKFVDVSFSTLQQKLKEAGSDLSLNRNEFVTMANEEISYIKAYVADNTTQYFWYATIALMVCGVIAICY</sequence>
<feature type="transmembrane region" description="Helical" evidence="1">
    <location>
        <begin position="94"/>
        <end position="111"/>
    </location>
</feature>
<gene>
    <name evidence="2" type="ORF">MD483_02015</name>
</gene>
<name>A0A9X3HQ96_9VIBR</name>
<evidence type="ECO:0000313" key="3">
    <source>
        <dbReference type="Proteomes" id="UP001155586"/>
    </source>
</evidence>
<dbReference type="Proteomes" id="UP001155586">
    <property type="component" value="Unassembled WGS sequence"/>
</dbReference>
<comment type="caution">
    <text evidence="2">The sequence shown here is derived from an EMBL/GenBank/DDBJ whole genome shotgun (WGS) entry which is preliminary data.</text>
</comment>
<reference evidence="2" key="1">
    <citation type="submission" date="2022-02" db="EMBL/GenBank/DDBJ databases">
        <title>Vibrio sp. nov., a new bacterium isolated from Bohai sea, China.</title>
        <authorList>
            <person name="Yuan Y."/>
        </authorList>
    </citation>
    <scope>NUCLEOTIDE SEQUENCE</scope>
    <source>
        <strain evidence="2">DBSS07</strain>
    </source>
</reference>
<dbReference type="RefSeq" id="WP_252034222.1">
    <property type="nucleotide sequence ID" value="NZ_JAKRRX010000006.1"/>
</dbReference>
<keyword evidence="1" id="KW-0472">Membrane</keyword>
<accession>A0A9X3HQ96</accession>
<proteinExistence type="predicted"/>
<evidence type="ECO:0000256" key="1">
    <source>
        <dbReference type="SAM" id="Phobius"/>
    </source>
</evidence>
<dbReference type="EMBL" id="JAKRRX010000006">
    <property type="protein sequence ID" value="MCW8332607.1"/>
    <property type="molecule type" value="Genomic_DNA"/>
</dbReference>
<organism evidence="2 3">
    <name type="scientific">Vibrio paucivorans</name>
    <dbReference type="NCBI Taxonomy" id="2829489"/>
    <lineage>
        <taxon>Bacteria</taxon>
        <taxon>Pseudomonadati</taxon>
        <taxon>Pseudomonadota</taxon>
        <taxon>Gammaproteobacteria</taxon>
        <taxon>Vibrionales</taxon>
        <taxon>Vibrionaceae</taxon>
        <taxon>Vibrio</taxon>
    </lineage>
</organism>
<protein>
    <submittedName>
        <fullName evidence="2">Thiamine-phosphate diphosphorylase</fullName>
    </submittedName>
</protein>
<keyword evidence="3" id="KW-1185">Reference proteome</keyword>